<name>A0A6A5SB61_9PLEO</name>
<accession>A0A6A5SB61</accession>
<reference evidence="1" key="1">
    <citation type="journal article" date="2020" name="Stud. Mycol.">
        <title>101 Dothideomycetes genomes: a test case for predicting lifestyles and emergence of pathogens.</title>
        <authorList>
            <person name="Haridas S."/>
            <person name="Albert R."/>
            <person name="Binder M."/>
            <person name="Bloem J."/>
            <person name="Labutti K."/>
            <person name="Salamov A."/>
            <person name="Andreopoulos B."/>
            <person name="Baker S."/>
            <person name="Barry K."/>
            <person name="Bills G."/>
            <person name="Bluhm B."/>
            <person name="Cannon C."/>
            <person name="Castanera R."/>
            <person name="Culley D."/>
            <person name="Daum C."/>
            <person name="Ezra D."/>
            <person name="Gonzalez J."/>
            <person name="Henrissat B."/>
            <person name="Kuo A."/>
            <person name="Liang C."/>
            <person name="Lipzen A."/>
            <person name="Lutzoni F."/>
            <person name="Magnuson J."/>
            <person name="Mondo S."/>
            <person name="Nolan M."/>
            <person name="Ohm R."/>
            <person name="Pangilinan J."/>
            <person name="Park H.-J."/>
            <person name="Ramirez L."/>
            <person name="Alfaro M."/>
            <person name="Sun H."/>
            <person name="Tritt A."/>
            <person name="Yoshinaga Y."/>
            <person name="Zwiers L.-H."/>
            <person name="Turgeon B."/>
            <person name="Goodwin S."/>
            <person name="Spatafora J."/>
            <person name="Crous P."/>
            <person name="Grigoriev I."/>
        </authorList>
    </citation>
    <scope>NUCLEOTIDE SEQUENCE</scope>
    <source>
        <strain evidence="1">CBS 161.51</strain>
    </source>
</reference>
<evidence type="ECO:0000313" key="1">
    <source>
        <dbReference type="EMBL" id="KAF1936728.1"/>
    </source>
</evidence>
<organism evidence="1 2">
    <name type="scientific">Clathrospora elynae</name>
    <dbReference type="NCBI Taxonomy" id="706981"/>
    <lineage>
        <taxon>Eukaryota</taxon>
        <taxon>Fungi</taxon>
        <taxon>Dikarya</taxon>
        <taxon>Ascomycota</taxon>
        <taxon>Pezizomycotina</taxon>
        <taxon>Dothideomycetes</taxon>
        <taxon>Pleosporomycetidae</taxon>
        <taxon>Pleosporales</taxon>
        <taxon>Diademaceae</taxon>
        <taxon>Clathrospora</taxon>
    </lineage>
</organism>
<dbReference type="Proteomes" id="UP000800038">
    <property type="component" value="Unassembled WGS sequence"/>
</dbReference>
<dbReference type="AlphaFoldDB" id="A0A6A5SB61"/>
<keyword evidence="2" id="KW-1185">Reference proteome</keyword>
<feature type="non-terminal residue" evidence="1">
    <location>
        <position position="1"/>
    </location>
</feature>
<sequence>CYAVAADNLNALKRPQGTASQPVIVDNAPGWTSTVFLQTSPRKALVEAASQATKDAPFESLVCNSTVGHGTYRQCN</sequence>
<proteinExistence type="predicted"/>
<dbReference type="EMBL" id="ML976173">
    <property type="protein sequence ID" value="KAF1936728.1"/>
    <property type="molecule type" value="Genomic_DNA"/>
</dbReference>
<evidence type="ECO:0000313" key="2">
    <source>
        <dbReference type="Proteomes" id="UP000800038"/>
    </source>
</evidence>
<gene>
    <name evidence="1" type="ORF">EJ02DRAFT_459301</name>
</gene>
<protein>
    <submittedName>
        <fullName evidence="1">Uncharacterized protein</fullName>
    </submittedName>
</protein>